<dbReference type="PROSITE" id="PS01285">
    <property type="entry name" value="FA58C_1"/>
    <property type="match status" value="1"/>
</dbReference>
<reference evidence="10" key="1">
    <citation type="submission" date="2021-03" db="EMBL/GenBank/DDBJ databases">
        <authorList>
            <person name="Bekaert M."/>
        </authorList>
    </citation>
    <scope>NUCLEOTIDE SEQUENCE</scope>
</reference>
<dbReference type="PROSITE" id="PS00022">
    <property type="entry name" value="EGF_1"/>
    <property type="match status" value="1"/>
</dbReference>
<dbReference type="CDD" id="cd11304">
    <property type="entry name" value="Cadherin_repeat"/>
    <property type="match status" value="1"/>
</dbReference>
<sequence>MATTIFVLLLVFPSWVFGSFFQIDYPNVNISADPGGDLTFEKVKSLPPVWTKQSVHGTLGTFLSGSVVSVSVQAVDPDGGNITYQLVSGHLPPGTNLNAKTGRITGRAPDVDATYTFTIRATDHHGKYADGSFSIDIRGNIFIKMRPRCLSHPCQHGGSCTDGFNGFNCTCGQDYGGSLCETNCPTNAFGVTNSRKKIPDAQMSAHYTYTTQSAANGRLQSSSGWIGTGAGSWLQVDLGEIKKVYTVATQGFRSSSYYTLTYNVQYSADGNNFKYIEDSTGGHKAFAGSVNYDTVVKHYLTSPVSARFVRFLPLTWHSGGNPGLRVEIYGC</sequence>
<dbReference type="CDD" id="cd00057">
    <property type="entry name" value="FA58C"/>
    <property type="match status" value="1"/>
</dbReference>
<dbReference type="PROSITE" id="PS01286">
    <property type="entry name" value="FA58C_2"/>
    <property type="match status" value="1"/>
</dbReference>
<keyword evidence="11" id="KW-1185">Reference proteome</keyword>
<dbReference type="InterPro" id="IPR000421">
    <property type="entry name" value="FA58C"/>
</dbReference>
<comment type="caution">
    <text evidence="10">The sequence shown here is derived from an EMBL/GenBank/DDBJ whole genome shotgun (WGS) entry which is preliminary data.</text>
</comment>
<dbReference type="Pfam" id="PF05345">
    <property type="entry name" value="He_PIG"/>
    <property type="match status" value="1"/>
</dbReference>
<evidence type="ECO:0000313" key="10">
    <source>
        <dbReference type="EMBL" id="CAG2246649.1"/>
    </source>
</evidence>
<keyword evidence="3" id="KW-0677">Repeat</keyword>
<dbReference type="InterPro" id="IPR008979">
    <property type="entry name" value="Galactose-bd-like_sf"/>
</dbReference>
<evidence type="ECO:0000259" key="9">
    <source>
        <dbReference type="PROSITE" id="PS50026"/>
    </source>
</evidence>
<dbReference type="Gene3D" id="2.60.40.10">
    <property type="entry name" value="Immunoglobulins"/>
    <property type="match status" value="1"/>
</dbReference>
<dbReference type="PROSITE" id="PS00010">
    <property type="entry name" value="ASX_HYDROXYL"/>
    <property type="match status" value="1"/>
</dbReference>
<dbReference type="InterPro" id="IPR000742">
    <property type="entry name" value="EGF"/>
</dbReference>
<dbReference type="EMBL" id="CAJPWZ010002878">
    <property type="protein sequence ID" value="CAG2246649.1"/>
    <property type="molecule type" value="Genomic_DNA"/>
</dbReference>
<dbReference type="PROSITE" id="PS50026">
    <property type="entry name" value="EGF_3"/>
    <property type="match status" value="1"/>
</dbReference>
<comment type="caution">
    <text evidence="6">Lacks conserved residue(s) required for the propagation of feature annotation.</text>
</comment>
<evidence type="ECO:0000256" key="7">
    <source>
        <dbReference type="SAM" id="SignalP"/>
    </source>
</evidence>
<dbReference type="PROSITE" id="PS50022">
    <property type="entry name" value="FA58C_3"/>
    <property type="match status" value="1"/>
</dbReference>
<protein>
    <submittedName>
        <fullName evidence="10">Uncharacterized protein</fullName>
    </submittedName>
</protein>
<dbReference type="AlphaFoldDB" id="A0A8S3ULW7"/>
<dbReference type="Pfam" id="PF00008">
    <property type="entry name" value="EGF"/>
    <property type="match status" value="1"/>
</dbReference>
<accession>A0A8S3ULW7</accession>
<keyword evidence="1 6" id="KW-0245">EGF-like domain</keyword>
<name>A0A8S3ULW7_MYTED</name>
<evidence type="ECO:0000256" key="6">
    <source>
        <dbReference type="PROSITE-ProRule" id="PRU00076"/>
    </source>
</evidence>
<dbReference type="SMART" id="SM00231">
    <property type="entry name" value="FA58C"/>
    <property type="match status" value="1"/>
</dbReference>
<dbReference type="FunFam" id="2.10.25.10:FF:000122">
    <property type="entry name" value="Protein crumbs homolog 2"/>
    <property type="match status" value="1"/>
</dbReference>
<dbReference type="PANTHER" id="PTHR24543">
    <property type="entry name" value="MULTICOPPER OXIDASE-RELATED"/>
    <property type="match status" value="1"/>
</dbReference>
<dbReference type="CDD" id="cd00054">
    <property type="entry name" value="EGF_CA"/>
    <property type="match status" value="1"/>
</dbReference>
<dbReference type="Gene3D" id="2.10.25.10">
    <property type="entry name" value="Laminin"/>
    <property type="match status" value="1"/>
</dbReference>
<feature type="domain" description="EGF-like" evidence="9">
    <location>
        <begin position="145"/>
        <end position="181"/>
    </location>
</feature>
<dbReference type="Pfam" id="PF00754">
    <property type="entry name" value="F5_F8_type_C"/>
    <property type="match status" value="1"/>
</dbReference>
<dbReference type="Gene3D" id="2.60.120.260">
    <property type="entry name" value="Galactose-binding domain-like"/>
    <property type="match status" value="1"/>
</dbReference>
<dbReference type="SUPFAM" id="SSF49313">
    <property type="entry name" value="Cadherin-like"/>
    <property type="match status" value="1"/>
</dbReference>
<proteinExistence type="predicted"/>
<dbReference type="SUPFAM" id="SSF49785">
    <property type="entry name" value="Galactose-binding domain-like"/>
    <property type="match status" value="1"/>
</dbReference>
<organism evidence="10 11">
    <name type="scientific">Mytilus edulis</name>
    <name type="common">Blue mussel</name>
    <dbReference type="NCBI Taxonomy" id="6550"/>
    <lineage>
        <taxon>Eukaryota</taxon>
        <taxon>Metazoa</taxon>
        <taxon>Spiralia</taxon>
        <taxon>Lophotrochozoa</taxon>
        <taxon>Mollusca</taxon>
        <taxon>Bivalvia</taxon>
        <taxon>Autobranchia</taxon>
        <taxon>Pteriomorphia</taxon>
        <taxon>Mytilida</taxon>
        <taxon>Mytiloidea</taxon>
        <taxon>Mytilidae</taxon>
        <taxon>Mytilinae</taxon>
        <taxon>Mytilus</taxon>
    </lineage>
</organism>
<evidence type="ECO:0000256" key="3">
    <source>
        <dbReference type="ARBA" id="ARBA00022737"/>
    </source>
</evidence>
<dbReference type="InterPro" id="IPR015919">
    <property type="entry name" value="Cadherin-like_sf"/>
</dbReference>
<evidence type="ECO:0000256" key="4">
    <source>
        <dbReference type="ARBA" id="ARBA00023157"/>
    </source>
</evidence>
<keyword evidence="5" id="KW-0325">Glycoprotein</keyword>
<dbReference type="InterPro" id="IPR000152">
    <property type="entry name" value="EGF-type_Asp/Asn_hydroxyl_site"/>
</dbReference>
<keyword evidence="2 7" id="KW-0732">Signal</keyword>
<dbReference type="OrthoDB" id="6084983at2759"/>
<dbReference type="GO" id="GO:0005509">
    <property type="term" value="F:calcium ion binding"/>
    <property type="evidence" value="ECO:0007669"/>
    <property type="project" value="InterPro"/>
</dbReference>
<evidence type="ECO:0000259" key="8">
    <source>
        <dbReference type="PROSITE" id="PS50022"/>
    </source>
</evidence>
<dbReference type="InterPro" id="IPR013783">
    <property type="entry name" value="Ig-like_fold"/>
</dbReference>
<dbReference type="PANTHER" id="PTHR24543:SF291">
    <property type="entry name" value="SMOKE ALARM, ISOFORM D"/>
    <property type="match status" value="1"/>
</dbReference>
<feature type="chain" id="PRO_5035868633" evidence="7">
    <location>
        <begin position="19"/>
        <end position="331"/>
    </location>
</feature>
<evidence type="ECO:0000313" key="11">
    <source>
        <dbReference type="Proteomes" id="UP000683360"/>
    </source>
</evidence>
<feature type="disulfide bond" evidence="6">
    <location>
        <begin position="171"/>
        <end position="180"/>
    </location>
</feature>
<feature type="domain" description="F5/8 type C" evidence="8">
    <location>
        <begin position="184"/>
        <end position="331"/>
    </location>
</feature>
<dbReference type="Proteomes" id="UP000683360">
    <property type="component" value="Unassembled WGS sequence"/>
</dbReference>
<evidence type="ECO:0000256" key="1">
    <source>
        <dbReference type="ARBA" id="ARBA00022536"/>
    </source>
</evidence>
<feature type="signal peptide" evidence="7">
    <location>
        <begin position="1"/>
        <end position="18"/>
    </location>
</feature>
<evidence type="ECO:0000256" key="5">
    <source>
        <dbReference type="ARBA" id="ARBA00023180"/>
    </source>
</evidence>
<keyword evidence="4 6" id="KW-1015">Disulfide bond</keyword>
<dbReference type="GO" id="GO:0016020">
    <property type="term" value="C:membrane"/>
    <property type="evidence" value="ECO:0007669"/>
    <property type="project" value="InterPro"/>
</dbReference>
<evidence type="ECO:0000256" key="2">
    <source>
        <dbReference type="ARBA" id="ARBA00022729"/>
    </source>
</evidence>
<gene>
    <name evidence="10" type="ORF">MEDL_58634</name>
</gene>
<dbReference type="SUPFAM" id="SSF57196">
    <property type="entry name" value="EGF/Laminin"/>
    <property type="match status" value="1"/>
</dbReference>